<evidence type="ECO:0000256" key="1">
    <source>
        <dbReference type="RuleBase" id="RU004560"/>
    </source>
</evidence>
<evidence type="ECO:0000313" key="6">
    <source>
        <dbReference type="Proteomes" id="UP000285405"/>
    </source>
</evidence>
<dbReference type="OrthoDB" id="4150765at2759"/>
<comment type="similarity">
    <text evidence="1">Belongs to the TRAFAC class TrmE-Era-EngA-EngB-Septin-like GTPase superfamily. Septin GTPase family.</text>
</comment>
<feature type="transmembrane region" description="Helical" evidence="3">
    <location>
        <begin position="661"/>
        <end position="681"/>
    </location>
</feature>
<sequence length="706" mass="79892">MRPLLYDDAFTGRSRSTNEVTRAMPPPITCFIADEKTMDSSSPSYSTLFPRSRNIAKKADYGVESYETLTSSLIHDTHDLDERPSNIGQTRGNLVENSTNSRQNLQTAEMFPSSCPSPDLSRNTSPYRRQNVTSRPFTPLSSHSPILASSLSSPDSRIISDTGYFTDENPSQDIQSNRLEEHETGLQVSGSTTQFFMPSIKMPSRRPFTEKGRNMGRLKILIAGDSGIGKTSLVKAVVQICQDIVHVDPIHVASPKLYSRNFNCTRRVRSRTPDIESTSKITEIYASTKPYPVWWSDLEDSHPLKRRRNAEDSVLERNLCFVDTPGYNTNTSQMECVFSVLDYIESQFKKISTIEGPNESEMINMLCGNGGNQVDVVFYLISNGKLSQLTNIIPLMAHSDRHSEQQISSIKKHIMNELRSVKIKPFLFELNSNLDSDPNSSQTLIPFAISCKTSPDYETMDASLLMSPDYVQPLVESELTVLIHKIFQRDSISWLRHVAAKKYILWRKSSGTSATPQTLHHPLRTLSSSQILTAPVGPTTSYALAKITDHTQREERIAQIRLANWAADLQRSLQIERSRFESIARSERAVWLTERFGECVQDGTIVPLSQVRKDKNKFDSELNSLIKPSSFSPHNLKDRYVDASDPLGLISLNYEFKRRGWILLKMLSSLGIISGFAFYVARAWHENWQIFGLGLRDWIGLRVFYC</sequence>
<dbReference type="AlphaFoldDB" id="A0A420J637"/>
<feature type="compositionally biased region" description="Low complexity" evidence="2">
    <location>
        <begin position="139"/>
        <end position="153"/>
    </location>
</feature>
<evidence type="ECO:0000259" key="4">
    <source>
        <dbReference type="PROSITE" id="PS51719"/>
    </source>
</evidence>
<dbReference type="SUPFAM" id="SSF52540">
    <property type="entry name" value="P-loop containing nucleoside triphosphate hydrolases"/>
    <property type="match status" value="1"/>
</dbReference>
<dbReference type="GO" id="GO:0005525">
    <property type="term" value="F:GTP binding"/>
    <property type="evidence" value="ECO:0007669"/>
    <property type="project" value="UniProtKB-KW"/>
</dbReference>
<keyword evidence="1" id="KW-0547">Nucleotide-binding</keyword>
<gene>
    <name evidence="5" type="ORF">GcC1_016005</name>
</gene>
<keyword evidence="1" id="KW-0342">GTP-binding</keyword>
<comment type="caution">
    <text evidence="5">The sequence shown here is derived from an EMBL/GenBank/DDBJ whole genome shotgun (WGS) entry which is preliminary data.</text>
</comment>
<keyword evidence="5" id="KW-0346">Stress response</keyword>
<accession>A0A420J637</accession>
<feature type="compositionally biased region" description="Polar residues" evidence="2">
    <location>
        <begin position="114"/>
        <end position="136"/>
    </location>
</feature>
<feature type="region of interest" description="Disordered" evidence="2">
    <location>
        <begin position="78"/>
        <end position="97"/>
    </location>
</feature>
<dbReference type="PROSITE" id="PS51719">
    <property type="entry name" value="G_SEPTIN"/>
    <property type="match status" value="1"/>
</dbReference>
<keyword evidence="3" id="KW-1133">Transmembrane helix</keyword>
<keyword evidence="3" id="KW-0812">Transmembrane</keyword>
<reference evidence="5 6" key="1">
    <citation type="journal article" date="2018" name="BMC Genomics">
        <title>Comparative genome analyses reveal sequence features reflecting distinct modes of host-adaptation between dicot and monocot powdery mildew.</title>
        <authorList>
            <person name="Wu Y."/>
            <person name="Ma X."/>
            <person name="Pan Z."/>
            <person name="Kale S.D."/>
            <person name="Song Y."/>
            <person name="King H."/>
            <person name="Zhang Q."/>
            <person name="Presley C."/>
            <person name="Deng X."/>
            <person name="Wei C.I."/>
            <person name="Xiao S."/>
        </authorList>
    </citation>
    <scope>NUCLEOTIDE SEQUENCE [LARGE SCALE GENOMIC DNA]</scope>
    <source>
        <strain evidence="5">UCSC1</strain>
    </source>
</reference>
<dbReference type="Gene3D" id="3.40.50.300">
    <property type="entry name" value="P-loop containing nucleotide triphosphate hydrolases"/>
    <property type="match status" value="1"/>
</dbReference>
<dbReference type="InterPro" id="IPR027417">
    <property type="entry name" value="P-loop_NTPase"/>
</dbReference>
<dbReference type="InterPro" id="IPR046707">
    <property type="entry name" value="DUF6780"/>
</dbReference>
<feature type="region of interest" description="Disordered" evidence="2">
    <location>
        <begin position="109"/>
        <end position="153"/>
    </location>
</feature>
<dbReference type="InterPro" id="IPR030379">
    <property type="entry name" value="G_SEPTIN_dom"/>
</dbReference>
<evidence type="ECO:0000256" key="2">
    <source>
        <dbReference type="SAM" id="MobiDB-lite"/>
    </source>
</evidence>
<evidence type="ECO:0000256" key="3">
    <source>
        <dbReference type="SAM" id="Phobius"/>
    </source>
</evidence>
<dbReference type="Pfam" id="PF20571">
    <property type="entry name" value="DUF6780"/>
    <property type="match status" value="1"/>
</dbReference>
<dbReference type="EMBL" id="MCBR01001698">
    <property type="protein sequence ID" value="RKF82233.1"/>
    <property type="molecule type" value="Genomic_DNA"/>
</dbReference>
<evidence type="ECO:0000313" key="5">
    <source>
        <dbReference type="EMBL" id="RKF82233.1"/>
    </source>
</evidence>
<dbReference type="Pfam" id="PF00735">
    <property type="entry name" value="Septin"/>
    <property type="match status" value="1"/>
</dbReference>
<keyword evidence="3" id="KW-0472">Membrane</keyword>
<feature type="compositionally biased region" description="Polar residues" evidence="2">
    <location>
        <begin position="86"/>
        <end position="97"/>
    </location>
</feature>
<dbReference type="PANTHER" id="PTHR18884">
    <property type="entry name" value="SEPTIN"/>
    <property type="match status" value="1"/>
</dbReference>
<name>A0A420J637_9PEZI</name>
<proteinExistence type="inferred from homology"/>
<protein>
    <submittedName>
        <fullName evidence="5">Putative heat shock protein</fullName>
    </submittedName>
</protein>
<organism evidence="5 6">
    <name type="scientific">Golovinomyces cichoracearum</name>
    <dbReference type="NCBI Taxonomy" id="62708"/>
    <lineage>
        <taxon>Eukaryota</taxon>
        <taxon>Fungi</taxon>
        <taxon>Dikarya</taxon>
        <taxon>Ascomycota</taxon>
        <taxon>Pezizomycotina</taxon>
        <taxon>Leotiomycetes</taxon>
        <taxon>Erysiphales</taxon>
        <taxon>Erysiphaceae</taxon>
        <taxon>Golovinomyces</taxon>
    </lineage>
</organism>
<feature type="domain" description="Septin-type G" evidence="4">
    <location>
        <begin position="214"/>
        <end position="513"/>
    </location>
</feature>
<dbReference type="Proteomes" id="UP000285405">
    <property type="component" value="Unassembled WGS sequence"/>
</dbReference>